<keyword evidence="4" id="KW-1133">Transmembrane helix</keyword>
<dbReference type="Pfam" id="PF00990">
    <property type="entry name" value="GGDEF"/>
    <property type="match status" value="1"/>
</dbReference>
<evidence type="ECO:0000256" key="3">
    <source>
        <dbReference type="ARBA" id="ARBA00034247"/>
    </source>
</evidence>
<dbReference type="InterPro" id="IPR050469">
    <property type="entry name" value="Diguanylate_Cyclase"/>
</dbReference>
<dbReference type="PANTHER" id="PTHR45138">
    <property type="entry name" value="REGULATORY COMPONENTS OF SENSORY TRANSDUCTION SYSTEM"/>
    <property type="match status" value="1"/>
</dbReference>
<comment type="caution">
    <text evidence="7">The sequence shown here is derived from an EMBL/GenBank/DDBJ whole genome shotgun (WGS) entry which is preliminary data.</text>
</comment>
<comment type="catalytic activity">
    <reaction evidence="3">
        <text>2 GTP = 3',3'-c-di-GMP + 2 diphosphate</text>
        <dbReference type="Rhea" id="RHEA:24898"/>
        <dbReference type="ChEBI" id="CHEBI:33019"/>
        <dbReference type="ChEBI" id="CHEBI:37565"/>
        <dbReference type="ChEBI" id="CHEBI:58805"/>
        <dbReference type="EC" id="2.7.7.65"/>
    </reaction>
</comment>
<dbReference type="InterPro" id="IPR029787">
    <property type="entry name" value="Nucleotide_cyclase"/>
</dbReference>
<dbReference type="EMBL" id="SOQX01000001">
    <property type="protein sequence ID" value="TDY03995.1"/>
    <property type="molecule type" value="Genomic_DNA"/>
</dbReference>
<evidence type="ECO:0000256" key="1">
    <source>
        <dbReference type="ARBA" id="ARBA00001946"/>
    </source>
</evidence>
<organism evidence="7 8">
    <name type="scientific">Thiohalophilus thiocyanatoxydans</name>
    <dbReference type="NCBI Taxonomy" id="381308"/>
    <lineage>
        <taxon>Bacteria</taxon>
        <taxon>Pseudomonadati</taxon>
        <taxon>Pseudomonadota</taxon>
        <taxon>Gammaproteobacteria</taxon>
        <taxon>Thiohalomonadales</taxon>
        <taxon>Thiohalophilaceae</taxon>
        <taxon>Thiohalophilus</taxon>
    </lineage>
</organism>
<dbReference type="SUPFAM" id="SSF55073">
    <property type="entry name" value="Nucleotide cyclase"/>
    <property type="match status" value="1"/>
</dbReference>
<dbReference type="NCBIfam" id="TIGR00254">
    <property type="entry name" value="GGDEF"/>
    <property type="match status" value="1"/>
</dbReference>
<dbReference type="InterPro" id="IPR003018">
    <property type="entry name" value="GAF"/>
</dbReference>
<accession>A0A4V6QBZ2</accession>
<evidence type="ECO:0000256" key="2">
    <source>
        <dbReference type="ARBA" id="ARBA00012528"/>
    </source>
</evidence>
<dbReference type="InterPro" id="IPR000014">
    <property type="entry name" value="PAS"/>
</dbReference>
<evidence type="ECO:0000259" key="6">
    <source>
        <dbReference type="PROSITE" id="PS50887"/>
    </source>
</evidence>
<dbReference type="Proteomes" id="UP000294914">
    <property type="component" value="Unassembled WGS sequence"/>
</dbReference>
<dbReference type="SUPFAM" id="SSF55785">
    <property type="entry name" value="PYP-like sensor domain (PAS domain)"/>
    <property type="match status" value="1"/>
</dbReference>
<reference evidence="7 8" key="1">
    <citation type="submission" date="2019-03" db="EMBL/GenBank/DDBJ databases">
        <title>Genomic Encyclopedia of Type Strains, Phase IV (KMG-IV): sequencing the most valuable type-strain genomes for metagenomic binning, comparative biology and taxonomic classification.</title>
        <authorList>
            <person name="Goeker M."/>
        </authorList>
    </citation>
    <scope>NUCLEOTIDE SEQUENCE [LARGE SCALE GENOMIC DNA]</scope>
    <source>
        <strain evidence="7 8">DSM 16326</strain>
    </source>
</reference>
<dbReference type="InterPro" id="IPR035965">
    <property type="entry name" value="PAS-like_dom_sf"/>
</dbReference>
<protein>
    <recommendedName>
        <fullName evidence="2">diguanylate cyclase</fullName>
        <ecNumber evidence="2">2.7.7.65</ecNumber>
    </recommendedName>
</protein>
<dbReference type="PANTHER" id="PTHR45138:SF9">
    <property type="entry name" value="DIGUANYLATE CYCLASE DGCM-RELATED"/>
    <property type="match status" value="1"/>
</dbReference>
<dbReference type="EC" id="2.7.7.65" evidence="2"/>
<dbReference type="PROSITE" id="PS50887">
    <property type="entry name" value="GGDEF"/>
    <property type="match status" value="1"/>
</dbReference>
<dbReference type="FunFam" id="3.30.70.270:FF:000001">
    <property type="entry name" value="Diguanylate cyclase domain protein"/>
    <property type="match status" value="1"/>
</dbReference>
<evidence type="ECO:0000313" key="8">
    <source>
        <dbReference type="Proteomes" id="UP000294914"/>
    </source>
</evidence>
<dbReference type="Gene3D" id="3.30.450.20">
    <property type="entry name" value="PAS domain"/>
    <property type="match status" value="1"/>
</dbReference>
<feature type="transmembrane region" description="Helical" evidence="4">
    <location>
        <begin position="260"/>
        <end position="281"/>
    </location>
</feature>
<evidence type="ECO:0000313" key="7">
    <source>
        <dbReference type="EMBL" id="TDY03995.1"/>
    </source>
</evidence>
<feature type="domain" description="GGDEF" evidence="6">
    <location>
        <begin position="634"/>
        <end position="763"/>
    </location>
</feature>
<dbReference type="InterPro" id="IPR001638">
    <property type="entry name" value="Solute-binding_3/MltF_N"/>
</dbReference>
<evidence type="ECO:0000256" key="4">
    <source>
        <dbReference type="SAM" id="Phobius"/>
    </source>
</evidence>
<dbReference type="GO" id="GO:0005886">
    <property type="term" value="C:plasma membrane"/>
    <property type="evidence" value="ECO:0007669"/>
    <property type="project" value="TreeGrafter"/>
</dbReference>
<evidence type="ECO:0000256" key="5">
    <source>
        <dbReference type="SAM" id="SignalP"/>
    </source>
</evidence>
<feature type="chain" id="PRO_5021002564" description="diguanylate cyclase" evidence="5">
    <location>
        <begin position="28"/>
        <end position="768"/>
    </location>
</feature>
<dbReference type="CDD" id="cd01949">
    <property type="entry name" value="GGDEF"/>
    <property type="match status" value="1"/>
</dbReference>
<dbReference type="SMART" id="SM00267">
    <property type="entry name" value="GGDEF"/>
    <property type="match status" value="1"/>
</dbReference>
<dbReference type="InterPro" id="IPR000160">
    <property type="entry name" value="GGDEF_dom"/>
</dbReference>
<dbReference type="Pfam" id="PF00497">
    <property type="entry name" value="SBP_bac_3"/>
    <property type="match status" value="1"/>
</dbReference>
<dbReference type="OrthoDB" id="9813903at2"/>
<feature type="signal peptide" evidence="5">
    <location>
        <begin position="1"/>
        <end position="27"/>
    </location>
</feature>
<dbReference type="NCBIfam" id="TIGR00229">
    <property type="entry name" value="sensory_box"/>
    <property type="match status" value="1"/>
</dbReference>
<dbReference type="Gene3D" id="3.30.70.270">
    <property type="match status" value="1"/>
</dbReference>
<dbReference type="Pfam" id="PF01590">
    <property type="entry name" value="GAF"/>
    <property type="match status" value="1"/>
</dbReference>
<dbReference type="AlphaFoldDB" id="A0A4V6QBZ2"/>
<dbReference type="Gene3D" id="3.40.190.10">
    <property type="entry name" value="Periplasmic binding protein-like II"/>
    <property type="match status" value="2"/>
</dbReference>
<keyword evidence="8" id="KW-1185">Reference proteome</keyword>
<keyword evidence="5" id="KW-0732">Signal</keyword>
<dbReference type="SUPFAM" id="SSF53850">
    <property type="entry name" value="Periplasmic binding protein-like II"/>
    <property type="match status" value="1"/>
</dbReference>
<dbReference type="CDD" id="cd13706">
    <property type="entry name" value="PBP2_HisK_like_1"/>
    <property type="match status" value="1"/>
</dbReference>
<dbReference type="SUPFAM" id="SSF55781">
    <property type="entry name" value="GAF domain-like"/>
    <property type="match status" value="1"/>
</dbReference>
<keyword evidence="4" id="KW-0812">Transmembrane</keyword>
<proteinExistence type="predicted"/>
<dbReference type="InterPro" id="IPR043128">
    <property type="entry name" value="Rev_trsase/Diguanyl_cyclase"/>
</dbReference>
<name>A0A4V6QBZ2_9GAMM</name>
<dbReference type="GO" id="GO:0052621">
    <property type="term" value="F:diguanylate cyclase activity"/>
    <property type="evidence" value="ECO:0007669"/>
    <property type="project" value="UniProtKB-EC"/>
</dbReference>
<sequence length="768" mass="85984">MSPITLLKFSGLLAALTLSATSLVVVAEPGSKTPLVISQDHAWPPLAFQNRDGEPQGLLVDLWQVLGKQMGQPVEFRLVDWPQTIEQVRSGAVPVHGGLIPSPERARTLDFSREILTLEAAVFVSTRYRSSDLTDPALAPLGVIAGSYELEYLREHYPDLPVREYQNNTGLVASATAGTISAFVADYPVGQHLLARFSRPENFHVLEILYERPLVAAVPKGETALLERINTAIETLPEDELSRIINRWIHTDTIEVTPRWLFPALVGITALLVLLFILLYMRALRRQRTRLRQELAERSEQFQVLFENAAISIMVHDRETAHVLEANARALESYGVPDVETLNQVAFGSATIWAEPPYSLADMHDWITRVREQGPQRFEWLTCSVDGQPTWEDVFLRQMQVCGQQRIISTAIDITSRKEAEARLQRQLELEEVVRKISVTLLVCQSDEADPPCVVYTLGCLGEFMQSLRCTLFRYNDDTGGLDLVSQWAAPGIPPKEADFHIPAVVLNPYYTVFLKGEPVIVSANEDNAHILEHALIATDADIREVLALPILREGGLKEVLILSFSEMYRHWPHTDIQLLQVAADMIGGTLARHKLEQELQRQASHDSLTGLYNRRNFEALLLHELERATRYRRQLALILLDIDHFKTVNDRFGHNAGDEVLRQLAVIMREQTRDSDVLARWGGEEFIILLPETDLDGALQAAGALRQAVADTRFPTVGQVTVSLGVSTYQSGDTPDSLIKRADDAMYQAKTAGRNRVRPGPSGSSEY</sequence>
<dbReference type="SMART" id="SM00065">
    <property type="entry name" value="GAF"/>
    <property type="match status" value="1"/>
</dbReference>
<keyword evidence="4" id="KW-0472">Membrane</keyword>
<gene>
    <name evidence="7" type="ORF">EDC23_0366</name>
</gene>
<dbReference type="SMART" id="SM00062">
    <property type="entry name" value="PBPb"/>
    <property type="match status" value="1"/>
</dbReference>
<dbReference type="GO" id="GO:0043709">
    <property type="term" value="P:cell adhesion involved in single-species biofilm formation"/>
    <property type="evidence" value="ECO:0007669"/>
    <property type="project" value="TreeGrafter"/>
</dbReference>
<comment type="cofactor">
    <cofactor evidence="1">
        <name>Mg(2+)</name>
        <dbReference type="ChEBI" id="CHEBI:18420"/>
    </cofactor>
</comment>
<dbReference type="GO" id="GO:1902201">
    <property type="term" value="P:negative regulation of bacterial-type flagellum-dependent cell motility"/>
    <property type="evidence" value="ECO:0007669"/>
    <property type="project" value="TreeGrafter"/>
</dbReference>
<dbReference type="RefSeq" id="WP_134080558.1">
    <property type="nucleotide sequence ID" value="NZ_SOQX01000001.1"/>
</dbReference>
<dbReference type="Gene3D" id="3.30.450.40">
    <property type="match status" value="1"/>
</dbReference>
<dbReference type="InterPro" id="IPR029016">
    <property type="entry name" value="GAF-like_dom_sf"/>
</dbReference>